<evidence type="ECO:0000313" key="5">
    <source>
        <dbReference type="Proteomes" id="UP000593566"/>
    </source>
</evidence>
<dbReference type="SMART" id="SM01130">
    <property type="entry name" value="DHDPS"/>
    <property type="match status" value="1"/>
</dbReference>
<protein>
    <recommendedName>
        <fullName evidence="6">L-threo-3-deoxy-hexylosonate aldolase</fullName>
    </recommendedName>
</protein>
<dbReference type="GO" id="GO:0008840">
    <property type="term" value="F:4-hydroxy-tetrahydrodipicolinate synthase activity"/>
    <property type="evidence" value="ECO:0007669"/>
    <property type="project" value="TreeGrafter"/>
</dbReference>
<comment type="similarity">
    <text evidence="1">Belongs to the DapA family.</text>
</comment>
<keyword evidence="1" id="KW-0456">Lyase</keyword>
<dbReference type="PRINTS" id="PR00146">
    <property type="entry name" value="DHPICSNTHASE"/>
</dbReference>
<feature type="active site" description="Proton donor/acceptor" evidence="2">
    <location>
        <position position="148"/>
    </location>
</feature>
<accession>A0A8H6CFU9</accession>
<feature type="binding site" evidence="3">
    <location>
        <position position="227"/>
    </location>
    <ligand>
        <name>pyruvate</name>
        <dbReference type="ChEBI" id="CHEBI:15361"/>
    </ligand>
</feature>
<dbReference type="Pfam" id="PF00701">
    <property type="entry name" value="DHDPS"/>
    <property type="match status" value="1"/>
</dbReference>
<dbReference type="PIRSF" id="PIRSF001365">
    <property type="entry name" value="DHDPS"/>
    <property type="match status" value="1"/>
</dbReference>
<dbReference type="Gene3D" id="3.20.20.70">
    <property type="entry name" value="Aldolase class I"/>
    <property type="match status" value="1"/>
</dbReference>
<dbReference type="InterPro" id="IPR013785">
    <property type="entry name" value="Aldolase_TIM"/>
</dbReference>
<evidence type="ECO:0000256" key="2">
    <source>
        <dbReference type="PIRSR" id="PIRSR001365-1"/>
    </source>
</evidence>
<evidence type="ECO:0000313" key="4">
    <source>
        <dbReference type="EMBL" id="KAF6222808.1"/>
    </source>
</evidence>
<dbReference type="CDD" id="cd00408">
    <property type="entry name" value="DHDPS-like"/>
    <property type="match status" value="1"/>
</dbReference>
<comment type="caution">
    <text evidence="4">The sequence shown here is derived from an EMBL/GenBank/DDBJ whole genome shotgun (WGS) entry which is preliminary data.</text>
</comment>
<evidence type="ECO:0000256" key="1">
    <source>
        <dbReference type="PIRNR" id="PIRNR001365"/>
    </source>
</evidence>
<dbReference type="EMBL" id="JACCJB010000011">
    <property type="protein sequence ID" value="KAF6222808.1"/>
    <property type="molecule type" value="Genomic_DNA"/>
</dbReference>
<feature type="active site" description="Schiff-base intermediate with substrate" evidence="2">
    <location>
        <position position="177"/>
    </location>
</feature>
<sequence>MATKSRTPLRPGIYCPTLTFFDPTTEDLDLPTIAKHSVRLARAGLVGLVTLGSNGEAVHLSRSEKSAVTRTTRQALDEAGYRDVPVICGAAEQSVRGTLELCREGAEAGADYVLLVPPSYYRAAMNEGQLEEYYNAVADESPVPVLLYNYPGAVAGIDMDSDFIIRVAQHSNIVGTKFTCGNTGKLTRVASATDACTPKKKGSGFMAFGGMADFTVQTWVSGGSGIVSGAANVMPKIVVEAWNLWTEGKTEDAMKLQEVVSRGDWLLGKPGVPGTKAALQRFFGYGGYARKPLRRVGGAEVDSLAEKMKEVMDIENTL</sequence>
<dbReference type="InterPro" id="IPR002220">
    <property type="entry name" value="DapA-like"/>
</dbReference>
<reference evidence="4 5" key="1">
    <citation type="journal article" date="2020" name="Genomics">
        <title>Complete, high-quality genomes from long-read metagenomic sequencing of two wolf lichen thalli reveals enigmatic genome architecture.</title>
        <authorList>
            <person name="McKenzie S.K."/>
            <person name="Walston R.F."/>
            <person name="Allen J.L."/>
        </authorList>
    </citation>
    <scope>NUCLEOTIDE SEQUENCE [LARGE SCALE GENOMIC DNA]</scope>
    <source>
        <strain evidence="4">WasteWater1</strain>
    </source>
</reference>
<dbReference type="RefSeq" id="XP_037152154.1">
    <property type="nucleotide sequence ID" value="XM_037291792.1"/>
</dbReference>
<dbReference type="Proteomes" id="UP000593566">
    <property type="component" value="Unassembled WGS sequence"/>
</dbReference>
<evidence type="ECO:0000256" key="3">
    <source>
        <dbReference type="PIRSR" id="PIRSR001365-2"/>
    </source>
</evidence>
<dbReference type="PANTHER" id="PTHR12128:SF24">
    <property type="entry name" value="DIHYDRODIPICOLINATE SYNTHETASE FAMILY PROTEIN (AFU_ORTHOLOGUE AFUA_3G11920)"/>
    <property type="match status" value="1"/>
</dbReference>
<dbReference type="GeneID" id="59329276"/>
<proteinExistence type="inferred from homology"/>
<dbReference type="SUPFAM" id="SSF51569">
    <property type="entry name" value="Aldolase"/>
    <property type="match status" value="1"/>
</dbReference>
<name>A0A8H6CFU9_9LECA</name>
<evidence type="ECO:0008006" key="6">
    <source>
        <dbReference type="Google" id="ProtNLM"/>
    </source>
</evidence>
<dbReference type="PANTHER" id="PTHR12128">
    <property type="entry name" value="DIHYDRODIPICOLINATE SYNTHASE"/>
    <property type="match status" value="1"/>
</dbReference>
<organism evidence="4 5">
    <name type="scientific">Letharia lupina</name>
    <dbReference type="NCBI Taxonomy" id="560253"/>
    <lineage>
        <taxon>Eukaryota</taxon>
        <taxon>Fungi</taxon>
        <taxon>Dikarya</taxon>
        <taxon>Ascomycota</taxon>
        <taxon>Pezizomycotina</taxon>
        <taxon>Lecanoromycetes</taxon>
        <taxon>OSLEUM clade</taxon>
        <taxon>Lecanoromycetidae</taxon>
        <taxon>Lecanorales</taxon>
        <taxon>Lecanorineae</taxon>
        <taxon>Parmeliaceae</taxon>
        <taxon>Letharia</taxon>
    </lineage>
</organism>
<dbReference type="AlphaFoldDB" id="A0A8H6CFU9"/>
<gene>
    <name evidence="4" type="ORF">HO133_000858</name>
</gene>
<keyword evidence="5" id="KW-1185">Reference proteome</keyword>